<accession>A0A0B0NN01</accession>
<feature type="region of interest" description="Disordered" evidence="1">
    <location>
        <begin position="165"/>
        <end position="188"/>
    </location>
</feature>
<sequence>MHLTDNYCLTVTPDLDGSVRQRTQRGVTGVAPNVAKYWIEPTKRIMDDLDWKYVVASYIDARRCECLNLTQGNQSVAEYEAKFLRLSRYVLGIVASEYKKCVYFEDGLRDNPRVLIAPYREREFSILIEKAKITEEVKRAERQNRGRERDYDRVEIMVDAIRARGGNNMGRGERTPSRGSSQTEARQPALVYTTHHREDRDALDLITVESTFSEVTVLSPLGQLVQHRVSLNCATKRVILRTEEGIKVVMVGERQNYLANVISALVAEKLVCKGGFGLSVFRLWSARDCYCYDIVLGNPQI</sequence>
<protein>
    <recommendedName>
        <fullName evidence="2">Retrotransposon gag domain-containing protein</fullName>
    </recommendedName>
</protein>
<dbReference type="EMBL" id="KN400742">
    <property type="protein sequence ID" value="KHG14037.1"/>
    <property type="molecule type" value="Genomic_DNA"/>
</dbReference>
<dbReference type="PANTHER" id="PTHR34482">
    <property type="entry name" value="DNA DAMAGE-INDUCIBLE PROTEIN 1-LIKE"/>
    <property type="match status" value="1"/>
</dbReference>
<dbReference type="AlphaFoldDB" id="A0A0B0NN01"/>
<evidence type="ECO:0000256" key="1">
    <source>
        <dbReference type="SAM" id="MobiDB-lite"/>
    </source>
</evidence>
<name>A0A0B0NN01_GOSAR</name>
<dbReference type="Pfam" id="PF03732">
    <property type="entry name" value="Retrotrans_gag"/>
    <property type="match status" value="1"/>
</dbReference>
<evidence type="ECO:0000259" key="2">
    <source>
        <dbReference type="Pfam" id="PF03732"/>
    </source>
</evidence>
<dbReference type="InterPro" id="IPR005162">
    <property type="entry name" value="Retrotrans_gag_dom"/>
</dbReference>
<keyword evidence="4" id="KW-1185">Reference proteome</keyword>
<evidence type="ECO:0000313" key="4">
    <source>
        <dbReference type="Proteomes" id="UP000032142"/>
    </source>
</evidence>
<evidence type="ECO:0000313" key="3">
    <source>
        <dbReference type="EMBL" id="KHG14037.1"/>
    </source>
</evidence>
<dbReference type="Proteomes" id="UP000032142">
    <property type="component" value="Unassembled WGS sequence"/>
</dbReference>
<organism evidence="3 4">
    <name type="scientific">Gossypium arboreum</name>
    <name type="common">Tree cotton</name>
    <name type="synonym">Gossypium nanking</name>
    <dbReference type="NCBI Taxonomy" id="29729"/>
    <lineage>
        <taxon>Eukaryota</taxon>
        <taxon>Viridiplantae</taxon>
        <taxon>Streptophyta</taxon>
        <taxon>Embryophyta</taxon>
        <taxon>Tracheophyta</taxon>
        <taxon>Spermatophyta</taxon>
        <taxon>Magnoliopsida</taxon>
        <taxon>eudicotyledons</taxon>
        <taxon>Gunneridae</taxon>
        <taxon>Pentapetalae</taxon>
        <taxon>rosids</taxon>
        <taxon>malvids</taxon>
        <taxon>Malvales</taxon>
        <taxon>Malvaceae</taxon>
        <taxon>Malvoideae</taxon>
        <taxon>Gossypium</taxon>
    </lineage>
</organism>
<feature type="domain" description="Retrotransposon gag" evidence="2">
    <location>
        <begin position="47"/>
        <end position="109"/>
    </location>
</feature>
<reference evidence="4" key="1">
    <citation type="submission" date="2014-09" db="EMBL/GenBank/DDBJ databases">
        <authorList>
            <person name="Mudge J."/>
            <person name="Ramaraj T."/>
            <person name="Lindquist I.E."/>
            <person name="Bharti A.K."/>
            <person name="Sundararajan A."/>
            <person name="Cameron C.T."/>
            <person name="Woodward J.E."/>
            <person name="May G.D."/>
            <person name="Brubaker C."/>
            <person name="Broadhvest J."/>
            <person name="Wilkins T.A."/>
        </authorList>
    </citation>
    <scope>NUCLEOTIDE SEQUENCE</scope>
    <source>
        <strain evidence="4">cv. AKA8401</strain>
    </source>
</reference>
<proteinExistence type="predicted"/>
<gene>
    <name evidence="3" type="ORF">F383_17010</name>
</gene>
<dbReference type="PANTHER" id="PTHR34482:SF36">
    <property type="entry name" value="RETROTRANSPOSON GAG DOMAIN-CONTAINING PROTEIN"/>
    <property type="match status" value="1"/>
</dbReference>